<gene>
    <name evidence="1" type="ORF">AArcSl_1675</name>
</gene>
<dbReference type="Proteomes" id="UP000263012">
    <property type="component" value="Chromosome"/>
</dbReference>
<evidence type="ECO:0000313" key="2">
    <source>
        <dbReference type="Proteomes" id="UP000263012"/>
    </source>
</evidence>
<evidence type="ECO:0000313" key="1">
    <source>
        <dbReference type="EMBL" id="AUX09304.1"/>
    </source>
</evidence>
<dbReference type="AlphaFoldDB" id="A0A343TJN2"/>
<reference evidence="2" key="1">
    <citation type="submission" date="2017-11" db="EMBL/GenBank/DDBJ databases">
        <title>Phenotypic and genomic properties of facultatively anaerobic sulfur-reducing natronoarchaea from hypersaline soda lakes.</title>
        <authorList>
            <person name="Sorokin D.Y."/>
            <person name="Kublanov I.V."/>
            <person name="Roman P."/>
            <person name="Sinninghe Damste J.S."/>
            <person name="Golyshin P.N."/>
            <person name="Rojo D."/>
            <person name="Ciordia S."/>
            <person name="Mena M.D.C."/>
            <person name="Ferrer M."/>
            <person name="Messina E."/>
            <person name="Smedile F."/>
            <person name="La Spada G."/>
            <person name="La Cono V."/>
            <person name="Yakimov M.M."/>
        </authorList>
    </citation>
    <scope>NUCLEOTIDE SEQUENCE [LARGE SCALE GENOMIC DNA]</scope>
    <source>
        <strain evidence="2">AArc-Sl</strain>
    </source>
</reference>
<proteinExistence type="predicted"/>
<dbReference type="KEGG" id="hdf:AArcSl_1675"/>
<protein>
    <submittedName>
        <fullName evidence="1">Uncharacterized protein</fullName>
    </submittedName>
</protein>
<sequence length="187" mass="20608">MIQMSLGTVGLMLTVGCTDLESGTSDDDLEPELPSADEIQSILDGEWKQDDESITAPLSDEATYLTAFSHAPEDDEMATLTDQYSRIDVAGLVQLLVWTHDDSDDATERYEEHPDQQRNLEAADIATESLAGGVSPSGKPTQFRVLFRDGNAVGWVSYWTFRTQSPEEYETTGIKLAESVHGSWSIE</sequence>
<accession>A0A343TJN2</accession>
<name>A0A343TJN2_9EURY</name>
<dbReference type="EMBL" id="CP025066">
    <property type="protein sequence ID" value="AUX09304.1"/>
    <property type="molecule type" value="Genomic_DNA"/>
</dbReference>
<organism evidence="1 2">
    <name type="scientific">Halalkaliarchaeum desulfuricum</name>
    <dbReference type="NCBI Taxonomy" id="2055893"/>
    <lineage>
        <taxon>Archaea</taxon>
        <taxon>Methanobacteriati</taxon>
        <taxon>Methanobacteriota</taxon>
        <taxon>Stenosarchaea group</taxon>
        <taxon>Halobacteria</taxon>
        <taxon>Halobacteriales</taxon>
        <taxon>Haloferacaceae</taxon>
        <taxon>Halalkaliarchaeum</taxon>
    </lineage>
</organism>
<keyword evidence="2" id="KW-1185">Reference proteome</keyword>